<evidence type="ECO:0008006" key="4">
    <source>
        <dbReference type="Google" id="ProtNLM"/>
    </source>
</evidence>
<dbReference type="Gene3D" id="3.30.70.1430">
    <property type="entry name" value="Multidrug efflux transporter AcrB pore domain"/>
    <property type="match status" value="1"/>
</dbReference>
<evidence type="ECO:0000313" key="2">
    <source>
        <dbReference type="EMBL" id="AWI09559.1"/>
    </source>
</evidence>
<dbReference type="Pfam" id="PF00873">
    <property type="entry name" value="ACR_tran"/>
    <property type="match status" value="1"/>
</dbReference>
<organism evidence="2 3">
    <name type="scientific">Ereboglobus luteus</name>
    <dbReference type="NCBI Taxonomy" id="1796921"/>
    <lineage>
        <taxon>Bacteria</taxon>
        <taxon>Pseudomonadati</taxon>
        <taxon>Verrucomicrobiota</taxon>
        <taxon>Opitutia</taxon>
        <taxon>Opitutales</taxon>
        <taxon>Opitutaceae</taxon>
        <taxon>Ereboglobus</taxon>
    </lineage>
</organism>
<reference evidence="2 3" key="1">
    <citation type="journal article" date="2018" name="Syst. Appl. Microbiol.">
        <title>Ereboglobus luteus gen. nov. sp. nov. from cockroach guts, and new insights into the oxygen relationship of the genera Opitutus and Didymococcus (Verrucomicrobia: Opitutaceae).</title>
        <authorList>
            <person name="Tegtmeier D."/>
            <person name="Belitz A."/>
            <person name="Radek R."/>
            <person name="Heimerl T."/>
            <person name="Brune A."/>
        </authorList>
    </citation>
    <scope>NUCLEOTIDE SEQUENCE [LARGE SCALE GENOMIC DNA]</scope>
    <source>
        <strain evidence="2 3">Ho45</strain>
    </source>
</reference>
<proteinExistence type="predicted"/>
<feature type="region of interest" description="Disordered" evidence="1">
    <location>
        <begin position="117"/>
        <end position="152"/>
    </location>
</feature>
<dbReference type="AlphaFoldDB" id="A0A2U8E3T6"/>
<gene>
    <name evidence="2" type="ORF">CKA38_10180</name>
</gene>
<protein>
    <recommendedName>
        <fullName evidence="4">CusA/CzcA family heavy metal efflux RND transporter</fullName>
    </recommendedName>
</protein>
<dbReference type="EMBL" id="CP023004">
    <property type="protein sequence ID" value="AWI09559.1"/>
    <property type="molecule type" value="Genomic_DNA"/>
</dbReference>
<dbReference type="SUPFAM" id="SSF82693">
    <property type="entry name" value="Multidrug efflux transporter AcrB pore domain, PN1, PN2, PC1 and PC2 subdomains"/>
    <property type="match status" value="1"/>
</dbReference>
<feature type="compositionally biased region" description="Pro residues" evidence="1">
    <location>
        <begin position="124"/>
        <end position="134"/>
    </location>
</feature>
<dbReference type="GO" id="GO:0005886">
    <property type="term" value="C:plasma membrane"/>
    <property type="evidence" value="ECO:0007669"/>
    <property type="project" value="TreeGrafter"/>
</dbReference>
<dbReference type="PANTHER" id="PTHR32063:SF24">
    <property type="entry name" value="CATION EFFLUX SYSTEM (ACRB_ACRD_ACRF FAMILY)"/>
    <property type="match status" value="1"/>
</dbReference>
<dbReference type="Gene3D" id="3.30.70.1320">
    <property type="entry name" value="Multidrug efflux transporter AcrB pore domain like"/>
    <property type="match status" value="1"/>
</dbReference>
<evidence type="ECO:0000313" key="3">
    <source>
        <dbReference type="Proteomes" id="UP000244896"/>
    </source>
</evidence>
<keyword evidence="3" id="KW-1185">Reference proteome</keyword>
<name>A0A2U8E3T6_9BACT</name>
<evidence type="ECO:0000256" key="1">
    <source>
        <dbReference type="SAM" id="MobiDB-lite"/>
    </source>
</evidence>
<dbReference type="Proteomes" id="UP000244896">
    <property type="component" value="Chromosome"/>
</dbReference>
<dbReference type="PANTHER" id="PTHR32063">
    <property type="match status" value="1"/>
</dbReference>
<dbReference type="OrthoDB" id="9757876at2"/>
<accession>A0A2U8E3T6</accession>
<dbReference type="InterPro" id="IPR001036">
    <property type="entry name" value="Acrflvin-R"/>
</dbReference>
<dbReference type="KEGG" id="elut:CKA38_10180"/>
<dbReference type="Gene3D" id="1.20.1640.10">
    <property type="entry name" value="Multidrug efflux transporter AcrB transmembrane domain"/>
    <property type="match status" value="1"/>
</dbReference>
<sequence>MINRILEFSLRQRPLVLLGALALLLAGLWFVNRLPIDAVPDITSTQVQINTEVKNLAPEEIEKLVTFPIEMEMSGIPGAREMRSLSKFGLSQITIVFEDSADIYRARQLVAERLANAAESLPPDSRPSSPPSPPVSAKSTTTLSITNTTPPD</sequence>
<dbReference type="GO" id="GO:0042910">
    <property type="term" value="F:xenobiotic transmembrane transporter activity"/>
    <property type="evidence" value="ECO:0007669"/>
    <property type="project" value="TreeGrafter"/>
</dbReference>
<feature type="compositionally biased region" description="Low complexity" evidence="1">
    <location>
        <begin position="135"/>
        <end position="152"/>
    </location>
</feature>